<evidence type="ECO:0000256" key="4">
    <source>
        <dbReference type="ARBA" id="ARBA00022927"/>
    </source>
</evidence>
<proteinExistence type="predicted"/>
<evidence type="ECO:0000256" key="8">
    <source>
        <dbReference type="SAM" id="MobiDB-lite"/>
    </source>
</evidence>
<keyword evidence="7" id="KW-0472">Membrane</keyword>
<evidence type="ECO:0000256" key="7">
    <source>
        <dbReference type="ARBA" id="ARBA00023136"/>
    </source>
</evidence>
<feature type="region of interest" description="Disordered" evidence="8">
    <location>
        <begin position="93"/>
        <end position="125"/>
    </location>
</feature>
<dbReference type="Gene3D" id="1.20.5.3310">
    <property type="match status" value="1"/>
</dbReference>
<keyword evidence="4" id="KW-0653">Protein transport</keyword>
<keyword evidence="2" id="KW-0813">Transport</keyword>
<evidence type="ECO:0000256" key="6">
    <source>
        <dbReference type="ARBA" id="ARBA00023010"/>
    </source>
</evidence>
<protein>
    <submittedName>
        <fullName evidence="9">Sec-independent protein translocase protein TatB</fullName>
    </submittedName>
</protein>
<evidence type="ECO:0000256" key="3">
    <source>
        <dbReference type="ARBA" id="ARBA00022692"/>
    </source>
</evidence>
<dbReference type="RefSeq" id="WP_179608606.1">
    <property type="nucleotide sequence ID" value="NZ_BAABEH010000001.1"/>
</dbReference>
<gene>
    <name evidence="9" type="ORF">HNR13_004016</name>
</gene>
<accession>A0A853CZX2</accession>
<keyword evidence="3" id="KW-0812">Transmembrane</keyword>
<keyword evidence="6" id="KW-0811">Translocation</keyword>
<evidence type="ECO:0000313" key="9">
    <source>
        <dbReference type="EMBL" id="NYJ25729.1"/>
    </source>
</evidence>
<comment type="subcellular location">
    <subcellularLocation>
        <location evidence="1">Membrane</location>
        <topology evidence="1">Single-pass membrane protein</topology>
    </subcellularLocation>
</comment>
<sequence>MSFEKLLVLGVIAAFLIGPTRLPAYASKLALAVRKLRTLADDAQRAVREEVGDAVDVDWRSFDPRQYDPRRIIRDALLADPVIAAPVLAEPVPAEPVPAKPAPVPLPAGPTEAAAALPAPRQESP</sequence>
<evidence type="ECO:0000256" key="2">
    <source>
        <dbReference type="ARBA" id="ARBA00022448"/>
    </source>
</evidence>
<evidence type="ECO:0000256" key="5">
    <source>
        <dbReference type="ARBA" id="ARBA00022989"/>
    </source>
</evidence>
<comment type="caution">
    <text evidence="9">The sequence shown here is derived from an EMBL/GenBank/DDBJ whole genome shotgun (WGS) entry which is preliminary data.</text>
</comment>
<organism evidence="9 10">
    <name type="scientific">Leifsonia shinshuensis</name>
    <dbReference type="NCBI Taxonomy" id="150026"/>
    <lineage>
        <taxon>Bacteria</taxon>
        <taxon>Bacillati</taxon>
        <taxon>Actinomycetota</taxon>
        <taxon>Actinomycetes</taxon>
        <taxon>Micrococcales</taxon>
        <taxon>Microbacteriaceae</taxon>
        <taxon>Leifsonia</taxon>
    </lineage>
</organism>
<feature type="compositionally biased region" description="Pro residues" evidence="8">
    <location>
        <begin position="93"/>
        <end position="108"/>
    </location>
</feature>
<evidence type="ECO:0000313" key="10">
    <source>
        <dbReference type="Proteomes" id="UP000578352"/>
    </source>
</evidence>
<dbReference type="Pfam" id="PF02416">
    <property type="entry name" value="TatA_B_E"/>
    <property type="match status" value="1"/>
</dbReference>
<feature type="compositionally biased region" description="Low complexity" evidence="8">
    <location>
        <begin position="109"/>
        <end position="125"/>
    </location>
</feature>
<name>A0A853CZX2_9MICO</name>
<dbReference type="InterPro" id="IPR003369">
    <property type="entry name" value="TatA/B/E"/>
</dbReference>
<reference evidence="9 10" key="1">
    <citation type="submission" date="2020-07" db="EMBL/GenBank/DDBJ databases">
        <title>Sequencing the genomes of 1000 actinobacteria strains.</title>
        <authorList>
            <person name="Klenk H.-P."/>
        </authorList>
    </citation>
    <scope>NUCLEOTIDE SEQUENCE [LARGE SCALE GENOMIC DNA]</scope>
    <source>
        <strain evidence="9 10">DSM 15165</strain>
    </source>
</reference>
<keyword evidence="5" id="KW-1133">Transmembrane helix</keyword>
<dbReference type="AlphaFoldDB" id="A0A853CZX2"/>
<dbReference type="EMBL" id="JACCFL010000001">
    <property type="protein sequence ID" value="NYJ25729.1"/>
    <property type="molecule type" value="Genomic_DNA"/>
</dbReference>
<dbReference type="Proteomes" id="UP000578352">
    <property type="component" value="Unassembled WGS sequence"/>
</dbReference>
<evidence type="ECO:0000256" key="1">
    <source>
        <dbReference type="ARBA" id="ARBA00004167"/>
    </source>
</evidence>